<proteinExistence type="predicted"/>
<evidence type="ECO:0000313" key="1">
    <source>
        <dbReference type="EMBL" id="KAF0721306.1"/>
    </source>
</evidence>
<accession>A0A6G0W311</accession>
<feature type="non-terminal residue" evidence="1">
    <location>
        <position position="41"/>
    </location>
</feature>
<sequence>MYDCTHIGIQNPGGINGDVFRNRKGWFSLNVQYMIWWLDGR</sequence>
<comment type="caution">
    <text evidence="1">The sequence shown here is derived from an EMBL/GenBank/DDBJ whole genome shotgun (WGS) entry which is preliminary data.</text>
</comment>
<evidence type="ECO:0000313" key="2">
    <source>
        <dbReference type="Proteomes" id="UP000478052"/>
    </source>
</evidence>
<dbReference type="EMBL" id="VUJU01009234">
    <property type="protein sequence ID" value="KAF0721306.1"/>
    <property type="molecule type" value="Genomic_DNA"/>
</dbReference>
<protein>
    <submittedName>
        <fullName evidence="1">Putative nuclease HARBI1</fullName>
    </submittedName>
</protein>
<organism evidence="1 2">
    <name type="scientific">Aphis craccivora</name>
    <name type="common">Cowpea aphid</name>
    <dbReference type="NCBI Taxonomy" id="307492"/>
    <lineage>
        <taxon>Eukaryota</taxon>
        <taxon>Metazoa</taxon>
        <taxon>Ecdysozoa</taxon>
        <taxon>Arthropoda</taxon>
        <taxon>Hexapoda</taxon>
        <taxon>Insecta</taxon>
        <taxon>Pterygota</taxon>
        <taxon>Neoptera</taxon>
        <taxon>Paraneoptera</taxon>
        <taxon>Hemiptera</taxon>
        <taxon>Sternorrhyncha</taxon>
        <taxon>Aphidomorpha</taxon>
        <taxon>Aphidoidea</taxon>
        <taxon>Aphididae</taxon>
        <taxon>Aphidini</taxon>
        <taxon>Aphis</taxon>
        <taxon>Aphis</taxon>
    </lineage>
</organism>
<name>A0A6G0W311_APHCR</name>
<dbReference type="AlphaFoldDB" id="A0A6G0W311"/>
<dbReference type="Proteomes" id="UP000478052">
    <property type="component" value="Unassembled WGS sequence"/>
</dbReference>
<keyword evidence="2" id="KW-1185">Reference proteome</keyword>
<dbReference type="OrthoDB" id="6764841at2759"/>
<gene>
    <name evidence="1" type="ORF">FWK35_00028424</name>
</gene>
<reference evidence="1 2" key="1">
    <citation type="submission" date="2019-08" db="EMBL/GenBank/DDBJ databases">
        <title>Whole genome of Aphis craccivora.</title>
        <authorList>
            <person name="Voronova N.V."/>
            <person name="Shulinski R.S."/>
            <person name="Bandarenka Y.V."/>
            <person name="Zhorov D.G."/>
            <person name="Warner D."/>
        </authorList>
    </citation>
    <scope>NUCLEOTIDE SEQUENCE [LARGE SCALE GENOMIC DNA]</scope>
    <source>
        <strain evidence="1">180601</strain>
        <tissue evidence="1">Whole Body</tissue>
    </source>
</reference>